<dbReference type="EMBL" id="GG750203">
    <property type="protein sequence ID" value="KMW69513.1"/>
    <property type="molecule type" value="Genomic_DNA"/>
</dbReference>
<evidence type="ECO:0000313" key="1">
    <source>
        <dbReference type="EMBL" id="KMW69513.1"/>
    </source>
</evidence>
<gene>
    <name evidence="1" type="ORF">BDDG_13654</name>
</gene>
<reference evidence="1" key="1">
    <citation type="submission" date="2010-03" db="EMBL/GenBank/DDBJ databases">
        <title>Annotation of Blastomyces dermatitidis strain ATCC 18188.</title>
        <authorList>
            <consortium name="The Broad Institute Genome Sequencing Platform"/>
            <consortium name="Broad Institute Genome Sequencing Center for Infectious Disease."/>
            <person name="Cuomo C."/>
            <person name="Klein B."/>
            <person name="Sullivan T."/>
            <person name="Heitman J."/>
            <person name="Young S."/>
            <person name="Zeng Q."/>
            <person name="Gargeya S."/>
            <person name="Alvarado L."/>
            <person name="Berlin A.M."/>
            <person name="Chapman S.B."/>
            <person name="Chen Z."/>
            <person name="Freedman E."/>
            <person name="Gellesch M."/>
            <person name="Goldberg J."/>
            <person name="Griggs A."/>
            <person name="Gujja S."/>
            <person name="Heilman E."/>
            <person name="Heiman D."/>
            <person name="Howarth C."/>
            <person name="Mehta T."/>
            <person name="Neiman D."/>
            <person name="Pearson M."/>
            <person name="Roberts A."/>
            <person name="Saif S."/>
            <person name="Shea T."/>
            <person name="Shenoy N."/>
            <person name="Sisk P."/>
            <person name="Stolte C."/>
            <person name="Sykes S."/>
            <person name="White J."/>
            <person name="Yandava C."/>
            <person name="Haas B."/>
            <person name="Nusbaum C."/>
            <person name="Birren B."/>
        </authorList>
    </citation>
    <scope>NUCLEOTIDE SEQUENCE</scope>
    <source>
        <strain evidence="1">ATCC 18188</strain>
    </source>
</reference>
<organism evidence="1">
    <name type="scientific">Ajellomyces dermatitidis (strain ATCC 18188 / CBS 674.68)</name>
    <name type="common">Blastomyces dermatitidis</name>
    <dbReference type="NCBI Taxonomy" id="653446"/>
    <lineage>
        <taxon>Eukaryota</taxon>
        <taxon>Fungi</taxon>
        <taxon>Dikarya</taxon>
        <taxon>Ascomycota</taxon>
        <taxon>Pezizomycotina</taxon>
        <taxon>Eurotiomycetes</taxon>
        <taxon>Eurotiomycetidae</taxon>
        <taxon>Onygenales</taxon>
        <taxon>Ajellomycetaceae</taxon>
        <taxon>Blastomyces</taxon>
    </lineage>
</organism>
<name>A0A0J9ETA7_AJEDA</name>
<proteinExistence type="predicted"/>
<accession>A0A0J9ETA7</accession>
<dbReference type="Proteomes" id="UP000007802">
    <property type="component" value="Unassembled WGS sequence"/>
</dbReference>
<sequence length="77" mass="8617">MRKVVTNIPSLSTPLVLPSQASGIISLAVSQRKTSGKKYTVCWWCKTTGLLWWSGRWFWLTIATHFTSRALALSHGP</sequence>
<dbReference type="AlphaFoldDB" id="A0A0J9ETA7"/>
<protein>
    <submittedName>
        <fullName evidence="1">Uncharacterized protein</fullName>
    </submittedName>
</protein>